<dbReference type="Pfam" id="PF00132">
    <property type="entry name" value="Hexapep"/>
    <property type="match status" value="1"/>
</dbReference>
<dbReference type="InterPro" id="IPR001451">
    <property type="entry name" value="Hexapep"/>
</dbReference>
<dbReference type="CDD" id="cd04645">
    <property type="entry name" value="LbH_gamma_CA_like"/>
    <property type="match status" value="1"/>
</dbReference>
<dbReference type="GO" id="GO:0016740">
    <property type="term" value="F:transferase activity"/>
    <property type="evidence" value="ECO:0007669"/>
    <property type="project" value="UniProtKB-KW"/>
</dbReference>
<keyword evidence="2" id="KW-1185">Reference proteome</keyword>
<dbReference type="AlphaFoldDB" id="A0A1G9TUG6"/>
<evidence type="ECO:0000313" key="1">
    <source>
        <dbReference type="EMBL" id="SDM51440.1"/>
    </source>
</evidence>
<organism evidence="1 2">
    <name type="scientific">Maricaulis salignorans</name>
    <dbReference type="NCBI Taxonomy" id="144026"/>
    <lineage>
        <taxon>Bacteria</taxon>
        <taxon>Pseudomonadati</taxon>
        <taxon>Pseudomonadota</taxon>
        <taxon>Alphaproteobacteria</taxon>
        <taxon>Maricaulales</taxon>
        <taxon>Maricaulaceae</taxon>
        <taxon>Maricaulis</taxon>
    </lineage>
</organism>
<keyword evidence="1" id="KW-0808">Transferase</keyword>
<dbReference type="InterPro" id="IPR047324">
    <property type="entry name" value="LbH_gamma_CA-like"/>
</dbReference>
<name>A0A1G9TUG6_9PROT</name>
<protein>
    <submittedName>
        <fullName evidence="1">Carbonic anhydrase or acetyltransferase, isoleucine patch superfamily</fullName>
    </submittedName>
</protein>
<dbReference type="STRING" id="144026.SAMN04488568_11316"/>
<accession>A0A1G9TUG6</accession>
<proteinExistence type="predicted"/>
<dbReference type="PANTHER" id="PTHR13061">
    <property type="entry name" value="DYNACTIN SUBUNIT P25"/>
    <property type="match status" value="1"/>
</dbReference>
<dbReference type="InterPro" id="IPR050484">
    <property type="entry name" value="Transf_Hexapept/Carb_Anhydrase"/>
</dbReference>
<dbReference type="InterPro" id="IPR011004">
    <property type="entry name" value="Trimer_LpxA-like_sf"/>
</dbReference>
<sequence length="184" mass="19836">MEFYTETEMAIYALGDSRPELPAEGEYWVAPDATVIGRVILRRNASVWYGAVVRGDNDPIEIGEDSNVQDLSVLHTDAGAPLKIGKGVTIGHRAMLHGCTIGDYSLIGIGSTILNGAVIGKNCIIGAHALITEGKVIPDNSLVVGSPGRVMKTLGADMAEILKASADHYVENWQRHSRELRRID</sequence>
<dbReference type="PANTHER" id="PTHR13061:SF29">
    <property type="entry name" value="GAMMA CARBONIC ANHYDRASE-LIKE 1, MITOCHONDRIAL-RELATED"/>
    <property type="match status" value="1"/>
</dbReference>
<gene>
    <name evidence="1" type="ORF">SAMN04488568_11316</name>
</gene>
<dbReference type="Proteomes" id="UP000199759">
    <property type="component" value="Unassembled WGS sequence"/>
</dbReference>
<evidence type="ECO:0000313" key="2">
    <source>
        <dbReference type="Proteomes" id="UP000199759"/>
    </source>
</evidence>
<dbReference type="SUPFAM" id="SSF51161">
    <property type="entry name" value="Trimeric LpxA-like enzymes"/>
    <property type="match status" value="1"/>
</dbReference>
<dbReference type="EMBL" id="FNHG01000013">
    <property type="protein sequence ID" value="SDM51440.1"/>
    <property type="molecule type" value="Genomic_DNA"/>
</dbReference>
<reference evidence="1 2" key="1">
    <citation type="submission" date="2016-10" db="EMBL/GenBank/DDBJ databases">
        <authorList>
            <person name="de Groot N.N."/>
        </authorList>
    </citation>
    <scope>NUCLEOTIDE SEQUENCE [LARGE SCALE GENOMIC DNA]</scope>
    <source>
        <strain evidence="1 2">DSM 16077</strain>
    </source>
</reference>
<dbReference type="Gene3D" id="2.160.10.10">
    <property type="entry name" value="Hexapeptide repeat proteins"/>
    <property type="match status" value="1"/>
</dbReference>